<keyword evidence="6" id="KW-0224">Dipeptidase</keyword>
<keyword evidence="3" id="KW-0645">Protease</keyword>
<evidence type="ECO:0000256" key="1">
    <source>
        <dbReference type="ARBA" id="ARBA00001936"/>
    </source>
</evidence>
<dbReference type="InterPro" id="IPR007865">
    <property type="entry name" value="Aminopep_P_N"/>
</dbReference>
<feature type="domain" description="Aminopeptidase P N-terminal" evidence="17">
    <location>
        <begin position="19"/>
        <end position="156"/>
    </location>
</feature>
<evidence type="ECO:0000256" key="11">
    <source>
        <dbReference type="ARBA" id="ARBA00044141"/>
    </source>
</evidence>
<proteinExistence type="inferred from homology"/>
<evidence type="ECO:0000256" key="5">
    <source>
        <dbReference type="ARBA" id="ARBA00022801"/>
    </source>
</evidence>
<dbReference type="Pfam" id="PF05195">
    <property type="entry name" value="AMP_N"/>
    <property type="match status" value="1"/>
</dbReference>
<dbReference type="SUPFAM" id="SSF55920">
    <property type="entry name" value="Creatinase/aminopeptidase"/>
    <property type="match status" value="1"/>
</dbReference>
<dbReference type="EMBL" id="BLXT01003757">
    <property type="protein sequence ID" value="GFO06027.1"/>
    <property type="molecule type" value="Genomic_DNA"/>
</dbReference>
<accession>A0AAV4AGJ3</accession>
<dbReference type="FunFam" id="3.90.230.10:FF:000002">
    <property type="entry name" value="Xaa-Pro aminopeptidase 3"/>
    <property type="match status" value="1"/>
</dbReference>
<protein>
    <recommendedName>
        <fullName evidence="11">Xaa-Pro dipeptidase</fullName>
        <ecNumber evidence="10">3.4.13.9</ecNumber>
    </recommendedName>
    <alternativeName>
        <fullName evidence="14">Imidodipeptidase</fullName>
    </alternativeName>
    <alternativeName>
        <fullName evidence="12">Peptidase D</fullName>
    </alternativeName>
    <alternativeName>
        <fullName evidence="13">Proline dipeptidase</fullName>
    </alternativeName>
</protein>
<dbReference type="InterPro" id="IPR000994">
    <property type="entry name" value="Pept_M24"/>
</dbReference>
<name>A0AAV4AGJ3_9GAST</name>
<evidence type="ECO:0000256" key="9">
    <source>
        <dbReference type="ARBA" id="ARBA00043990"/>
    </source>
</evidence>
<keyword evidence="5" id="KW-0378">Hydrolase</keyword>
<feature type="region of interest" description="Disordered" evidence="16">
    <location>
        <begin position="483"/>
        <end position="505"/>
    </location>
</feature>
<dbReference type="Gene3D" id="3.40.350.10">
    <property type="entry name" value="Creatinase/prolidase N-terminal domain"/>
    <property type="match status" value="1"/>
</dbReference>
<evidence type="ECO:0000256" key="3">
    <source>
        <dbReference type="ARBA" id="ARBA00022670"/>
    </source>
</evidence>
<keyword evidence="19" id="KW-1185">Reference proteome</keyword>
<comment type="cofactor">
    <cofactor evidence="1">
        <name>Mn(2+)</name>
        <dbReference type="ChEBI" id="CHEBI:29035"/>
    </cofactor>
</comment>
<dbReference type="GO" id="GO:0006508">
    <property type="term" value="P:proteolysis"/>
    <property type="evidence" value="ECO:0007669"/>
    <property type="project" value="UniProtKB-KW"/>
</dbReference>
<evidence type="ECO:0000256" key="7">
    <source>
        <dbReference type="ARBA" id="ARBA00023049"/>
    </source>
</evidence>
<evidence type="ECO:0000256" key="2">
    <source>
        <dbReference type="ARBA" id="ARBA00011738"/>
    </source>
</evidence>
<evidence type="ECO:0000256" key="4">
    <source>
        <dbReference type="ARBA" id="ARBA00022723"/>
    </source>
</evidence>
<sequence>MASGKIQQNFSRGDHTHEVSMELFRQNRQHLCDRLKANGKISKGAIVLLQGGIEDTRNDTDHEPLFRQESYFHWTFGVEEPDFYGAIDVDSGKSILFPPKLPSSYAVWMGRLLTEDDFKHLYGVDEVHFSDKIAEVLKSKNPSVLLTLHGLNTDSGKYSMEAVFEGIANFTVNNEHLHPEISECRVFKSDLELQALRYACKISSDAHIEVMKNVRPGMYEYQAESIFRHYCYFTGGLRMMGYTCICGTGVNSSVLHYGHAGAPNSKKLEDGDMCLFDMGGEYYCYGSDITCSFPANGKFTADQRAIYEAVLAAAEAVMKAIKPGVSWVDMHKLAERQILQHLVQLGLLQGSVDQMMDVRLGAVFLPHGLGHMLGIDTHDVGGYPEGTQRINEPGLKSLRTVRTLEPRMVLTVEPGCYFVDPLLDSALANDQQRGFIVESVLRRFRGFGGVRIEEDVLVTETGMELLSCVPRTVEEIERVMAEGRANHQPLPQELAAQSCKPSGQN</sequence>
<dbReference type="CDD" id="cd01087">
    <property type="entry name" value="Prolidase"/>
    <property type="match status" value="1"/>
</dbReference>
<dbReference type="GO" id="GO:0030145">
    <property type="term" value="F:manganese ion binding"/>
    <property type="evidence" value="ECO:0007669"/>
    <property type="project" value="InterPro"/>
</dbReference>
<evidence type="ECO:0000256" key="8">
    <source>
        <dbReference type="ARBA" id="ARBA00023211"/>
    </source>
</evidence>
<evidence type="ECO:0000256" key="14">
    <source>
        <dbReference type="ARBA" id="ARBA00044351"/>
    </source>
</evidence>
<dbReference type="SMART" id="SM01011">
    <property type="entry name" value="AMP_N"/>
    <property type="match status" value="1"/>
</dbReference>
<evidence type="ECO:0000259" key="17">
    <source>
        <dbReference type="SMART" id="SM01011"/>
    </source>
</evidence>
<dbReference type="GO" id="GO:0070006">
    <property type="term" value="F:metalloaminopeptidase activity"/>
    <property type="evidence" value="ECO:0007669"/>
    <property type="project" value="InterPro"/>
</dbReference>
<evidence type="ECO:0000256" key="15">
    <source>
        <dbReference type="ARBA" id="ARBA00048994"/>
    </source>
</evidence>
<evidence type="ECO:0000256" key="12">
    <source>
        <dbReference type="ARBA" id="ARBA00044252"/>
    </source>
</evidence>
<dbReference type="InterPro" id="IPR052433">
    <property type="entry name" value="X-Pro_dipept-like"/>
</dbReference>
<dbReference type="PANTHER" id="PTHR48480">
    <property type="match status" value="1"/>
</dbReference>
<evidence type="ECO:0000256" key="13">
    <source>
        <dbReference type="ARBA" id="ARBA00044284"/>
    </source>
</evidence>
<comment type="subunit">
    <text evidence="2">Homodimer.</text>
</comment>
<dbReference type="AlphaFoldDB" id="A0AAV4AGJ3"/>
<dbReference type="InterPro" id="IPR029149">
    <property type="entry name" value="Creatin/AminoP/Spt16_N"/>
</dbReference>
<dbReference type="Pfam" id="PF00557">
    <property type="entry name" value="Peptidase_M24"/>
    <property type="match status" value="1"/>
</dbReference>
<keyword evidence="8" id="KW-0464">Manganese</keyword>
<dbReference type="EC" id="3.4.13.9" evidence="10"/>
<comment type="caution">
    <text evidence="18">The sequence shown here is derived from an EMBL/GenBank/DDBJ whole genome shotgun (WGS) entry which is preliminary data.</text>
</comment>
<dbReference type="InterPro" id="IPR036005">
    <property type="entry name" value="Creatinase/aminopeptidase-like"/>
</dbReference>
<dbReference type="PANTHER" id="PTHR48480:SF2">
    <property type="entry name" value="PEPTIDASE D"/>
    <property type="match status" value="1"/>
</dbReference>
<gene>
    <name evidence="18" type="ORF">PoB_003253200</name>
</gene>
<comment type="catalytic activity">
    <reaction evidence="15">
        <text>Xaa-L-Pro dipeptide + H2O = an L-alpha-amino acid + L-proline</text>
        <dbReference type="Rhea" id="RHEA:76407"/>
        <dbReference type="ChEBI" id="CHEBI:15377"/>
        <dbReference type="ChEBI" id="CHEBI:59869"/>
        <dbReference type="ChEBI" id="CHEBI:60039"/>
        <dbReference type="ChEBI" id="CHEBI:195196"/>
        <dbReference type="EC" id="3.4.13.9"/>
    </reaction>
</comment>
<evidence type="ECO:0000256" key="6">
    <source>
        <dbReference type="ARBA" id="ARBA00022997"/>
    </source>
</evidence>
<keyword evidence="4" id="KW-0479">Metal-binding</keyword>
<keyword evidence="7" id="KW-0482">Metalloprotease</keyword>
<dbReference type="SUPFAM" id="SSF53092">
    <property type="entry name" value="Creatinase/prolidase N-terminal domain"/>
    <property type="match status" value="1"/>
</dbReference>
<organism evidence="18 19">
    <name type="scientific">Plakobranchus ocellatus</name>
    <dbReference type="NCBI Taxonomy" id="259542"/>
    <lineage>
        <taxon>Eukaryota</taxon>
        <taxon>Metazoa</taxon>
        <taxon>Spiralia</taxon>
        <taxon>Lophotrochozoa</taxon>
        <taxon>Mollusca</taxon>
        <taxon>Gastropoda</taxon>
        <taxon>Heterobranchia</taxon>
        <taxon>Euthyneura</taxon>
        <taxon>Panpulmonata</taxon>
        <taxon>Sacoglossa</taxon>
        <taxon>Placobranchoidea</taxon>
        <taxon>Plakobranchidae</taxon>
        <taxon>Plakobranchus</taxon>
    </lineage>
</organism>
<dbReference type="Gene3D" id="3.90.230.10">
    <property type="entry name" value="Creatinase/methionine aminopeptidase superfamily"/>
    <property type="match status" value="1"/>
</dbReference>
<comment type="similarity">
    <text evidence="9">Belongs to the peptidase M24B family. Eukaryotic-type prolidase subfamily.</text>
</comment>
<evidence type="ECO:0000313" key="18">
    <source>
        <dbReference type="EMBL" id="GFO06027.1"/>
    </source>
</evidence>
<dbReference type="GO" id="GO:0102009">
    <property type="term" value="F:proline dipeptidase activity"/>
    <property type="evidence" value="ECO:0007669"/>
    <property type="project" value="UniProtKB-EC"/>
</dbReference>
<reference evidence="18 19" key="1">
    <citation type="journal article" date="2021" name="Elife">
        <title>Chloroplast acquisition without the gene transfer in kleptoplastic sea slugs, Plakobranchus ocellatus.</title>
        <authorList>
            <person name="Maeda T."/>
            <person name="Takahashi S."/>
            <person name="Yoshida T."/>
            <person name="Shimamura S."/>
            <person name="Takaki Y."/>
            <person name="Nagai Y."/>
            <person name="Toyoda A."/>
            <person name="Suzuki Y."/>
            <person name="Arimoto A."/>
            <person name="Ishii H."/>
            <person name="Satoh N."/>
            <person name="Nishiyama T."/>
            <person name="Hasebe M."/>
            <person name="Maruyama T."/>
            <person name="Minagawa J."/>
            <person name="Obokata J."/>
            <person name="Shigenobu S."/>
        </authorList>
    </citation>
    <scope>NUCLEOTIDE SEQUENCE [LARGE SCALE GENOMIC DNA]</scope>
</reference>
<evidence type="ECO:0000313" key="19">
    <source>
        <dbReference type="Proteomes" id="UP000735302"/>
    </source>
</evidence>
<evidence type="ECO:0000256" key="16">
    <source>
        <dbReference type="SAM" id="MobiDB-lite"/>
    </source>
</evidence>
<dbReference type="Proteomes" id="UP000735302">
    <property type="component" value="Unassembled WGS sequence"/>
</dbReference>
<evidence type="ECO:0000256" key="10">
    <source>
        <dbReference type="ARBA" id="ARBA00044051"/>
    </source>
</evidence>